<name>A0ABN7UN10_GIGMA</name>
<evidence type="ECO:0000256" key="1">
    <source>
        <dbReference type="SAM" id="MobiDB-lite"/>
    </source>
</evidence>
<comment type="caution">
    <text evidence="2">The sequence shown here is derived from an EMBL/GenBank/DDBJ whole genome shotgun (WGS) entry which is preliminary data.</text>
</comment>
<feature type="non-terminal residue" evidence="2">
    <location>
        <position position="252"/>
    </location>
</feature>
<proteinExistence type="predicted"/>
<feature type="compositionally biased region" description="Low complexity" evidence="1">
    <location>
        <begin position="28"/>
        <end position="38"/>
    </location>
</feature>
<evidence type="ECO:0000313" key="3">
    <source>
        <dbReference type="Proteomes" id="UP000789901"/>
    </source>
</evidence>
<feature type="compositionally biased region" description="Polar residues" evidence="1">
    <location>
        <begin position="121"/>
        <end position="137"/>
    </location>
</feature>
<dbReference type="Proteomes" id="UP000789901">
    <property type="component" value="Unassembled WGS sequence"/>
</dbReference>
<feature type="compositionally biased region" description="Low complexity" evidence="1">
    <location>
        <begin position="85"/>
        <end position="107"/>
    </location>
</feature>
<sequence>MNMFSSNKRKSISSKSVISQTRDNNPSTKITTTTTTKTPPLPQREPIEEDIKPSNATNDLPSILKPSTSYNKIPTKSSSLPIKVNQSNNDESSNSKSDSTSSTIKPSGYSLIVDKPRRNRSSTIFSGTSISESKSSVVRGSMIGESPTRLPRKHKRTGSAPILNVTSMSLPMSLTNNLNKISSTKSMTNLNEFEAKIDRETPKQYLERMMYGVSRSKLVTILTQKADAFHQSALKAYMELFEFEKVPIDLAL</sequence>
<dbReference type="SUPFAM" id="SSF48425">
    <property type="entry name" value="Sec7 domain"/>
    <property type="match status" value="1"/>
</dbReference>
<accession>A0ABN7UN10</accession>
<dbReference type="EMBL" id="CAJVQB010004481">
    <property type="protein sequence ID" value="CAG8636871.1"/>
    <property type="molecule type" value="Genomic_DNA"/>
</dbReference>
<gene>
    <name evidence="2" type="ORF">GMARGA_LOCUS8632</name>
</gene>
<evidence type="ECO:0000313" key="2">
    <source>
        <dbReference type="EMBL" id="CAG8636871.1"/>
    </source>
</evidence>
<feature type="region of interest" description="Disordered" evidence="1">
    <location>
        <begin position="1"/>
        <end position="137"/>
    </location>
</feature>
<dbReference type="InterPro" id="IPR035999">
    <property type="entry name" value="Sec7_dom_sf"/>
</dbReference>
<keyword evidence="3" id="KW-1185">Reference proteome</keyword>
<protein>
    <submittedName>
        <fullName evidence="2">24208_t:CDS:1</fullName>
    </submittedName>
</protein>
<organism evidence="2 3">
    <name type="scientific">Gigaspora margarita</name>
    <dbReference type="NCBI Taxonomy" id="4874"/>
    <lineage>
        <taxon>Eukaryota</taxon>
        <taxon>Fungi</taxon>
        <taxon>Fungi incertae sedis</taxon>
        <taxon>Mucoromycota</taxon>
        <taxon>Glomeromycotina</taxon>
        <taxon>Glomeromycetes</taxon>
        <taxon>Diversisporales</taxon>
        <taxon>Gigasporaceae</taxon>
        <taxon>Gigaspora</taxon>
    </lineage>
</organism>
<reference evidence="2 3" key="1">
    <citation type="submission" date="2021-06" db="EMBL/GenBank/DDBJ databases">
        <authorList>
            <person name="Kallberg Y."/>
            <person name="Tangrot J."/>
            <person name="Rosling A."/>
        </authorList>
    </citation>
    <scope>NUCLEOTIDE SEQUENCE [LARGE SCALE GENOMIC DNA]</scope>
    <source>
        <strain evidence="2 3">120-4 pot B 10/14</strain>
    </source>
</reference>
<feature type="compositionally biased region" description="Polar residues" evidence="1">
    <location>
        <begin position="54"/>
        <end position="80"/>
    </location>
</feature>